<dbReference type="SUPFAM" id="SSF81301">
    <property type="entry name" value="Nucleotidyltransferase"/>
    <property type="match status" value="1"/>
</dbReference>
<feature type="domain" description="CBS" evidence="4">
    <location>
        <begin position="157"/>
        <end position="213"/>
    </location>
</feature>
<dbReference type="InterPro" id="IPR000595">
    <property type="entry name" value="cNMP-bd_dom"/>
</dbReference>
<dbReference type="SUPFAM" id="SSF51206">
    <property type="entry name" value="cAMP-binding domain-like"/>
    <property type="match status" value="1"/>
</dbReference>
<dbReference type="InterPro" id="IPR018821">
    <property type="entry name" value="DUF294_put_nucleoTrafse_sb-bd"/>
</dbReference>
<keyword evidence="2" id="KW-0129">CBS domain</keyword>
<dbReference type="PROSITE" id="PS50042">
    <property type="entry name" value="CNMP_BINDING_3"/>
    <property type="match status" value="1"/>
</dbReference>
<dbReference type="Proteomes" id="UP000000276">
    <property type="component" value="Chromosome"/>
</dbReference>
<dbReference type="InterPro" id="IPR043519">
    <property type="entry name" value="NT_sf"/>
</dbReference>
<dbReference type="InterPro" id="IPR005105">
    <property type="entry name" value="GlnD_Uridyltrans_N"/>
</dbReference>
<dbReference type="Gene3D" id="3.30.460.10">
    <property type="entry name" value="Beta Polymerase, domain 2"/>
    <property type="match status" value="1"/>
</dbReference>
<gene>
    <name evidence="5" type="ORF">CPC231_04510</name>
</gene>
<dbReference type="AlphaFoldDB" id="D9QA01"/>
<dbReference type="PANTHER" id="PTHR48108">
    <property type="entry name" value="CBS DOMAIN-CONTAINING PROTEIN CBSX2, CHLOROPLASTIC"/>
    <property type="match status" value="1"/>
</dbReference>
<accession>D9QA01</accession>
<dbReference type="OrthoDB" id="9789996at2"/>
<dbReference type="STRING" id="681645.CpC231_0898"/>
<dbReference type="Pfam" id="PF10335">
    <property type="entry name" value="DUF294_C"/>
    <property type="match status" value="1"/>
</dbReference>
<dbReference type="GeneID" id="93974751"/>
<dbReference type="CDD" id="cd00038">
    <property type="entry name" value="CAP_ED"/>
    <property type="match status" value="1"/>
</dbReference>
<dbReference type="SMART" id="SM00100">
    <property type="entry name" value="cNMP"/>
    <property type="match status" value="1"/>
</dbReference>
<feature type="domain" description="Cyclic nucleotide-binding" evidence="3">
    <location>
        <begin position="17"/>
        <end position="112"/>
    </location>
</feature>
<name>D9QA01_CORP2</name>
<dbReference type="InterPro" id="IPR018490">
    <property type="entry name" value="cNMP-bd_dom_sf"/>
</dbReference>
<evidence type="ECO:0000256" key="1">
    <source>
        <dbReference type="ARBA" id="ARBA00022737"/>
    </source>
</evidence>
<evidence type="ECO:0000313" key="5">
    <source>
        <dbReference type="EMBL" id="ADL10377.1"/>
    </source>
</evidence>
<sequence length="637" mass="70390">MTVELDEVQDFLAANAPYAQLPARLRLLLTRSAEMRYYKRGSLILSCGEPNDSCWVIRSGAVDITDENGVLLDRREAGRSFGYSTILGENRNRYSMIAVEDSLLITIARDDFLAVAEADSSFTRFFSSQSTRMRAAAEQVRNNDGSQSLRAQLGDFMTSQPATLHPAESIQSAARTMRDKNVSSLVIATDESICGIVTDRDLRSKVVADDLDVKIPVSTIMTPQPITADTTTPAFEAMMVMAEHGIHHLPVCDAAQPNKPLVGIVSSPDLMRLLRNDPIYITADISRRTSTEELAEVFVRSKEVAVRFVERSARPEEVSALLSHSADAVARRLLVLAEEELGPPPVPYAFVVVGSQGRKELGFASDQDNALILSNEFDGETHGEYFKSLAGRVCHGLALAGQVLCPGNIMASNSQWRLTEKEWTSIFTSWITAPEPEALMFAQTFFDMRLVYGDASLYSSVRDSSLEQARYARRFHAHLAMVASRREPPLGFFRGFVVERGGEYAHTLNIKKGGIHAIVQMARLYALTCGTDALHTRQRLQAAAGLGVVSEKGAHDLLDAFDVLNTIAFDYQSTDLRVGKAPSYHVDPEQLGKMDREHLRDAFHIIKGMQQALSTKYPTRSMWCGGEIVQPATRKGY</sequence>
<dbReference type="RefSeq" id="WP_013241757.1">
    <property type="nucleotide sequence ID" value="NC_017301.2"/>
</dbReference>
<evidence type="ECO:0000313" key="6">
    <source>
        <dbReference type="Proteomes" id="UP000000276"/>
    </source>
</evidence>
<dbReference type="HOGENOM" id="CLU_027866_1_0_11"/>
<reference evidence="5 6" key="1">
    <citation type="journal article" date="2011" name="J. Bacteriol.">
        <title>Complete genome sequence of Corynebacterium pseudotuberculosis I19, a strain isolated from a cow in Israel with bovine mastitis.</title>
        <authorList>
            <consortium name="Consortium: Rede Paraense de Genomica e Proteomica (RPGP)"/>
            <person name="Silva A."/>
            <person name="Schneider M.P."/>
            <person name="Cerdeira L."/>
            <person name="Barbosa M.S."/>
            <person name="Ramos R.T."/>
            <person name="Carneiro A.R."/>
            <person name="Santos R."/>
            <person name="Lima M."/>
            <person name="D'Afonseca V."/>
            <person name="Almeida S.S."/>
            <person name="Santos A.R."/>
            <person name="Soares S.C."/>
            <person name="Pinto A.C."/>
            <person name="Ali A."/>
            <person name="Dorella F.A."/>
            <person name="Rocha F."/>
            <person name="de Abreu V.A."/>
            <person name="Trost E."/>
            <person name="Tauch A."/>
            <person name="Shpigel N."/>
            <person name="Miyoshi A."/>
            <person name="Azevedo V."/>
        </authorList>
    </citation>
    <scope>NUCLEOTIDE SEQUENCE [LARGE SCALE GENOMIC DNA]</scope>
    <source>
        <strain evidence="5 6">C231</strain>
    </source>
</reference>
<organism evidence="5 6">
    <name type="scientific">Corynebacterium pseudotuberculosis (strain C231)</name>
    <dbReference type="NCBI Taxonomy" id="681645"/>
    <lineage>
        <taxon>Bacteria</taxon>
        <taxon>Bacillati</taxon>
        <taxon>Actinomycetota</taxon>
        <taxon>Actinomycetes</taxon>
        <taxon>Mycobacteriales</taxon>
        <taxon>Corynebacteriaceae</taxon>
        <taxon>Corynebacterium</taxon>
    </lineage>
</organism>
<dbReference type="PANTHER" id="PTHR48108:SF31">
    <property type="entry name" value="CBS DOMAIN AND CYCLIC NUCLEOTIDE-REGULATED NUCLEOTIDYLTRANSFERASE"/>
    <property type="match status" value="1"/>
</dbReference>
<dbReference type="InterPro" id="IPR000644">
    <property type="entry name" value="CBS_dom"/>
</dbReference>
<feature type="domain" description="CBS" evidence="4">
    <location>
        <begin position="221"/>
        <end position="281"/>
    </location>
</feature>
<dbReference type="Gene3D" id="2.60.120.10">
    <property type="entry name" value="Jelly Rolls"/>
    <property type="match status" value="1"/>
</dbReference>
<dbReference type="PATRIC" id="fig|681645.3.peg.936"/>
<dbReference type="GO" id="GO:0008773">
    <property type="term" value="F:[protein-PII] uridylyltransferase activity"/>
    <property type="evidence" value="ECO:0007669"/>
    <property type="project" value="InterPro"/>
</dbReference>
<evidence type="ECO:0000259" key="3">
    <source>
        <dbReference type="PROSITE" id="PS50042"/>
    </source>
</evidence>
<dbReference type="SUPFAM" id="SSF54631">
    <property type="entry name" value="CBS-domain pair"/>
    <property type="match status" value="1"/>
</dbReference>
<dbReference type="InterPro" id="IPR051462">
    <property type="entry name" value="CBS_domain-containing"/>
</dbReference>
<dbReference type="PROSITE" id="PS51371">
    <property type="entry name" value="CBS"/>
    <property type="match status" value="2"/>
</dbReference>
<reference evidence="5 6" key="2">
    <citation type="journal article" date="2011" name="PLoS ONE">
        <title>Evidence for reductive genome evolution and lateral acquisition of virulence functions in two Corynebacterium pseudotuberculosis strains.</title>
        <authorList>
            <person name="Ruiz J.C."/>
            <person name="D'Afonseca V."/>
            <person name="Silva A."/>
            <person name="Ali A."/>
            <person name="Pinto A.C."/>
            <person name="Santos A.R."/>
            <person name="Rocha A.A."/>
            <person name="Lopes D.O."/>
            <person name="Dorella F.A."/>
            <person name="Pacheco L.G."/>
            <person name="Costa M.P."/>
            <person name="Turk M.Z."/>
            <person name="Seyffert N."/>
            <person name="Moraes P.M."/>
            <person name="Soares S.C."/>
            <person name="Almeida S.S."/>
            <person name="Castro T.L."/>
            <person name="Abreu V.A."/>
            <person name="Trost E."/>
            <person name="Baumbach J."/>
            <person name="Tauch A."/>
            <person name="Schneider M.P."/>
            <person name="McCulloch J."/>
            <person name="Cerdeira L.T."/>
            <person name="Ramos R.T."/>
            <person name="Zerlotini A."/>
            <person name="Dominitini A."/>
            <person name="Resende D.M."/>
            <person name="Coser E.M."/>
            <person name="Oliveira L.M."/>
            <person name="Pedrosa A.L."/>
            <person name="Vieira C.U."/>
            <person name="Guimaraes C.T."/>
            <person name="Bartholomeu D.C."/>
            <person name="Oliveira D.M."/>
            <person name="Santos F.R."/>
            <person name="Rabelo E.M."/>
            <person name="Lobo F.P."/>
            <person name="Franco G.R."/>
            <person name="Costa A.F."/>
            <person name="Castro I.M."/>
            <person name="Dias S.R."/>
            <person name="Ferro J.A."/>
            <person name="Ortega J.M."/>
            <person name="Paiva L.V."/>
            <person name="Goulart L.R."/>
            <person name="Almeida J.F."/>
            <person name="Ferro M.I."/>
            <person name="Carneiro N.P."/>
            <person name="Falcao P.R."/>
            <person name="Grynberg P."/>
            <person name="Teixeira S.M."/>
            <person name="Brommonschenkel S."/>
            <person name="Oliveira S.C."/>
            <person name="Meyer R."/>
            <person name="Moore R.J."/>
            <person name="Miyoshi A."/>
            <person name="Oliveira G.C."/>
            <person name="Azevedo V."/>
        </authorList>
    </citation>
    <scope>NUCLEOTIDE SEQUENCE [LARGE SCALE GENOMIC DNA]</scope>
    <source>
        <strain evidence="5 6">C231</strain>
    </source>
</reference>
<dbReference type="CDD" id="cd05401">
    <property type="entry name" value="NT_GlnE_GlnD_like"/>
    <property type="match status" value="1"/>
</dbReference>
<dbReference type="Pfam" id="PF00571">
    <property type="entry name" value="CBS"/>
    <property type="match status" value="2"/>
</dbReference>
<dbReference type="EMBL" id="CP001829">
    <property type="protein sequence ID" value="ADL10377.1"/>
    <property type="molecule type" value="Genomic_DNA"/>
</dbReference>
<dbReference type="CDD" id="cd04587">
    <property type="entry name" value="CBS_pair_CAP-ED_NT_Pol-beta-like_DUF294_assoc"/>
    <property type="match status" value="1"/>
</dbReference>
<keyword evidence="1" id="KW-0677">Repeat</keyword>
<evidence type="ECO:0000256" key="2">
    <source>
        <dbReference type="PROSITE-ProRule" id="PRU00703"/>
    </source>
</evidence>
<dbReference type="InterPro" id="IPR014710">
    <property type="entry name" value="RmlC-like_jellyroll"/>
</dbReference>
<evidence type="ECO:0000259" key="4">
    <source>
        <dbReference type="PROSITE" id="PS51371"/>
    </source>
</evidence>
<dbReference type="KEGG" id="cpq:CPC231_04510"/>
<dbReference type="InterPro" id="IPR046342">
    <property type="entry name" value="CBS_dom_sf"/>
</dbReference>
<keyword evidence="6" id="KW-1185">Reference proteome</keyword>
<proteinExistence type="predicted"/>
<dbReference type="Gene3D" id="3.10.580.10">
    <property type="entry name" value="CBS-domain"/>
    <property type="match status" value="1"/>
</dbReference>
<protein>
    <submittedName>
        <fullName evidence="5">CBS domain-containing protein</fullName>
    </submittedName>
</protein>
<dbReference type="Pfam" id="PF00027">
    <property type="entry name" value="cNMP_binding"/>
    <property type="match status" value="1"/>
</dbReference>
<dbReference type="SMART" id="SM00116">
    <property type="entry name" value="CBS"/>
    <property type="match status" value="2"/>
</dbReference>
<dbReference type="Pfam" id="PF03445">
    <property type="entry name" value="DUF294"/>
    <property type="match status" value="1"/>
</dbReference>
<dbReference type="eggNOG" id="COG2905">
    <property type="taxonomic scope" value="Bacteria"/>
</dbReference>